<evidence type="ECO:0000313" key="3">
    <source>
        <dbReference type="Proteomes" id="UP000278627"/>
    </source>
</evidence>
<keyword evidence="1" id="KW-0812">Transmembrane</keyword>
<reference evidence="4" key="1">
    <citation type="submission" date="2017-02" db="UniProtKB">
        <authorList>
            <consortium name="WormBaseParasite"/>
        </authorList>
    </citation>
    <scope>IDENTIFICATION</scope>
</reference>
<evidence type="ECO:0000256" key="1">
    <source>
        <dbReference type="SAM" id="Phobius"/>
    </source>
</evidence>
<proteinExistence type="predicted"/>
<reference evidence="2 3" key="2">
    <citation type="submission" date="2018-11" db="EMBL/GenBank/DDBJ databases">
        <authorList>
            <consortium name="Pathogen Informatics"/>
        </authorList>
    </citation>
    <scope>NUCLEOTIDE SEQUENCE [LARGE SCALE GENOMIC DNA]</scope>
</reference>
<protein>
    <submittedName>
        <fullName evidence="4">Secreted protein</fullName>
    </submittedName>
</protein>
<keyword evidence="1" id="KW-0472">Membrane</keyword>
<dbReference type="AlphaFoldDB" id="A0A0N4TK23"/>
<sequence length="118" mass="13245">MQGTEMLLKIFEAMYILLLGIITNTFASIVTQQNSSEVLEQIAFYLLNISSSYDINSTNVEWNMLKYLMHPKANGDVIFKASKIVVNKFGSAKQFDKQESENCIYLPALIGLLSALLT</sequence>
<name>A0A0N4TK23_BRUPA</name>
<organism evidence="4">
    <name type="scientific">Brugia pahangi</name>
    <name type="common">Filarial nematode worm</name>
    <dbReference type="NCBI Taxonomy" id="6280"/>
    <lineage>
        <taxon>Eukaryota</taxon>
        <taxon>Metazoa</taxon>
        <taxon>Ecdysozoa</taxon>
        <taxon>Nematoda</taxon>
        <taxon>Chromadorea</taxon>
        <taxon>Rhabditida</taxon>
        <taxon>Spirurina</taxon>
        <taxon>Spiruromorpha</taxon>
        <taxon>Filarioidea</taxon>
        <taxon>Onchocercidae</taxon>
        <taxon>Brugia</taxon>
    </lineage>
</organism>
<dbReference type="Proteomes" id="UP000278627">
    <property type="component" value="Unassembled WGS sequence"/>
</dbReference>
<dbReference type="WBParaSite" id="BPAG_0000866901-mRNA-1">
    <property type="protein sequence ID" value="BPAG_0000866901-mRNA-1"/>
    <property type="gene ID" value="BPAG_0000866901"/>
</dbReference>
<gene>
    <name evidence="2" type="ORF">BPAG_LOCUS8631</name>
</gene>
<keyword evidence="3" id="KW-1185">Reference proteome</keyword>
<dbReference type="EMBL" id="UZAD01013138">
    <property type="protein sequence ID" value="VDN89817.1"/>
    <property type="molecule type" value="Genomic_DNA"/>
</dbReference>
<accession>A0A0N4TK23</accession>
<evidence type="ECO:0000313" key="2">
    <source>
        <dbReference type="EMBL" id="VDN89817.1"/>
    </source>
</evidence>
<evidence type="ECO:0000313" key="4">
    <source>
        <dbReference type="WBParaSite" id="BPAG_0000866901-mRNA-1"/>
    </source>
</evidence>
<feature type="transmembrane region" description="Helical" evidence="1">
    <location>
        <begin position="12"/>
        <end position="30"/>
    </location>
</feature>
<keyword evidence="1" id="KW-1133">Transmembrane helix</keyword>